<keyword evidence="2" id="KW-0472">Membrane</keyword>
<keyword evidence="2" id="KW-1133">Transmembrane helix</keyword>
<organism evidence="3 4">
    <name type="scientific">[Candida] subhashii</name>
    <dbReference type="NCBI Taxonomy" id="561895"/>
    <lineage>
        <taxon>Eukaryota</taxon>
        <taxon>Fungi</taxon>
        <taxon>Dikarya</taxon>
        <taxon>Ascomycota</taxon>
        <taxon>Saccharomycotina</taxon>
        <taxon>Pichiomycetes</taxon>
        <taxon>Debaryomycetaceae</taxon>
        <taxon>Spathaspora</taxon>
    </lineage>
</organism>
<dbReference type="AlphaFoldDB" id="A0A8J5QQA4"/>
<dbReference type="EMBL" id="JAGSYN010000081">
    <property type="protein sequence ID" value="KAG7664493.1"/>
    <property type="molecule type" value="Genomic_DNA"/>
</dbReference>
<gene>
    <name evidence="3" type="ORF">J8A68_001999</name>
</gene>
<evidence type="ECO:0000313" key="3">
    <source>
        <dbReference type="EMBL" id="KAG7664493.1"/>
    </source>
</evidence>
<feature type="region of interest" description="Disordered" evidence="1">
    <location>
        <begin position="153"/>
        <end position="179"/>
    </location>
</feature>
<protein>
    <submittedName>
        <fullName evidence="3">Uncharacterized protein</fullName>
    </submittedName>
</protein>
<reference evidence="3 4" key="1">
    <citation type="journal article" date="2021" name="DNA Res.">
        <title>Genome analysis of Candida subhashii reveals its hybrid nature and dual mitochondrial genome conformations.</title>
        <authorList>
            <person name="Mixao V."/>
            <person name="Hegedusova E."/>
            <person name="Saus E."/>
            <person name="Pryszcz L.P."/>
            <person name="Cillingova A."/>
            <person name="Nosek J."/>
            <person name="Gabaldon T."/>
        </authorList>
    </citation>
    <scope>NUCLEOTIDE SEQUENCE [LARGE SCALE GENOMIC DNA]</scope>
    <source>
        <strain evidence="3 4">CBS 10753</strain>
    </source>
</reference>
<feature type="transmembrane region" description="Helical" evidence="2">
    <location>
        <begin position="47"/>
        <end position="65"/>
    </location>
</feature>
<dbReference type="RefSeq" id="XP_049264725.1">
    <property type="nucleotide sequence ID" value="XM_049405704.1"/>
</dbReference>
<evidence type="ECO:0000256" key="2">
    <source>
        <dbReference type="SAM" id="Phobius"/>
    </source>
</evidence>
<feature type="transmembrane region" description="Helical" evidence="2">
    <location>
        <begin position="12"/>
        <end position="35"/>
    </location>
</feature>
<dbReference type="OrthoDB" id="5983572at2759"/>
<evidence type="ECO:0000256" key="1">
    <source>
        <dbReference type="SAM" id="MobiDB-lite"/>
    </source>
</evidence>
<name>A0A8J5QQA4_9ASCO</name>
<sequence>MGFSISNVIRDPFASLTILLGLVASIISFCGAYTANPALLSDSTWLVLFYEIITIIIIFIIYCLDSIELYKFFLVGIVSIGVGYLISSINYLINVDPTTIPLLICGSGNIVSLVMFLIWLLYFGGDGGSPINQFIDALKFDTQDSEQSSSLLLGYGATDNDESDDKDPMHQCPYEKQPV</sequence>
<feature type="transmembrane region" description="Helical" evidence="2">
    <location>
        <begin position="72"/>
        <end position="93"/>
    </location>
</feature>
<keyword evidence="4" id="KW-1185">Reference proteome</keyword>
<dbReference type="Proteomes" id="UP000694255">
    <property type="component" value="Unassembled WGS sequence"/>
</dbReference>
<comment type="caution">
    <text evidence="3">The sequence shown here is derived from an EMBL/GenBank/DDBJ whole genome shotgun (WGS) entry which is preliminary data.</text>
</comment>
<keyword evidence="2" id="KW-0812">Transmembrane</keyword>
<evidence type="ECO:0000313" key="4">
    <source>
        <dbReference type="Proteomes" id="UP000694255"/>
    </source>
</evidence>
<accession>A0A8J5QQA4</accession>
<proteinExistence type="predicted"/>
<feature type="transmembrane region" description="Helical" evidence="2">
    <location>
        <begin position="99"/>
        <end position="123"/>
    </location>
</feature>
<dbReference type="GeneID" id="73468800"/>